<dbReference type="EMBL" id="JPDN02000033">
    <property type="protein sequence ID" value="PON22918.1"/>
    <property type="molecule type" value="Genomic_DNA"/>
</dbReference>
<dbReference type="STRING" id="398673.A0A2P4ZF55"/>
<dbReference type="PANTHER" id="PTHR31644:SF3">
    <property type="entry name" value="ZN(II)2CYS6 TRANSCRIPTION FACTOR (EUROFUNG)"/>
    <property type="match status" value="1"/>
</dbReference>
<sequence>MLNCVQNTNLKRFTMSAPSPTGGMPASNTAHHYFKRAYQACINCRRRKVKCIMECNGQGLLQASCTRCKRELRHCTFSAERNSQTNPQDGGDMQRTVNVIEAMPAHPVEVTGQRSRQRPRHRSAEDFIHAQAREENTVSNRSRKRRRQSPRRITSRAVFNAADVQSPGQEREDQQPATGCFPQQSGLPPIGAADEHDLRPETHIRSNNSSSKTPDPTERMGIDVQLADHDFSSAEHVTISEPWLSFRHPLSSSSPDTLHLWSSWHFVRTGLITAQEAVTYIDLFFQNMNSLSPILHCFYSNHMKHGDLISREPVLCCAIIALSARYHILDVHGAVTRGFYIHDRLWEHCQTLFQRLVWNQRRAIKDQMAHLGTIESLLLAAEWHPRCVHLPIETEYWQPEMVLSDDEQTACRSKVPNKWLREVEEAAHRSDRMSWMLLGNALSLSHELDIFSDQDDALAGALESASELSFTNFLHLRRHRVGKLLFVYINQLASRIGCALPRTPFHDSVLRSFQNPESKLDHEWHECMTSWTELSRLIRTSSDFLFPSKKVTQELLRSGRYAAFLGHFSPLLSQWLDKFKRHATKATCWQLILVDYHFVRVYINSLALQAVAGRMWKDDGRVSRSQVKDSQDCDFVREVIDASSTVLEMVIELSRDGKLKYLPVRIFIRVASASMYLINALALGVRGNELDRLLGLLDRTVEALCLSAVDDVHLGFRYAVLLKENTRGLRERFIRVHPPPVEASFTFNDADAFLPNLAPPNEIEVAQLSVQTDIPDHGADIGPNFLMYTPESGQEMLSETSIPSYLPAAGDYSQDEWFALPFTSEAELGKPFMSYFFGIDPGDERYFWDVA</sequence>
<feature type="compositionally biased region" description="Polar residues" evidence="2">
    <location>
        <begin position="175"/>
        <end position="186"/>
    </location>
</feature>
<dbReference type="GeneID" id="29989545"/>
<dbReference type="SUPFAM" id="SSF57701">
    <property type="entry name" value="Zn2/Cys6 DNA-binding domain"/>
    <property type="match status" value="1"/>
</dbReference>
<gene>
    <name evidence="4" type="ORF">TGAM01_v208173</name>
</gene>
<dbReference type="CDD" id="cd12148">
    <property type="entry name" value="fungal_TF_MHR"/>
    <property type="match status" value="1"/>
</dbReference>
<protein>
    <recommendedName>
        <fullName evidence="3">Zn(2)-C6 fungal-type domain-containing protein</fullName>
    </recommendedName>
</protein>
<comment type="caution">
    <text evidence="4">The sequence shown here is derived from an EMBL/GenBank/DDBJ whole genome shotgun (WGS) entry which is preliminary data.</text>
</comment>
<dbReference type="GO" id="GO:0005634">
    <property type="term" value="C:nucleus"/>
    <property type="evidence" value="ECO:0007669"/>
    <property type="project" value="TreeGrafter"/>
</dbReference>
<dbReference type="PANTHER" id="PTHR31644">
    <property type="entry name" value="TRANSCRIPTIONAL ACTIVATOR ARO80-RELATED"/>
    <property type="match status" value="1"/>
</dbReference>
<accession>A0A2P4ZF55</accession>
<keyword evidence="5" id="KW-1185">Reference proteome</keyword>
<dbReference type="Gene3D" id="4.10.240.10">
    <property type="entry name" value="Zn(2)-C6 fungal-type DNA-binding domain"/>
    <property type="match status" value="1"/>
</dbReference>
<dbReference type="SMART" id="SM00066">
    <property type="entry name" value="GAL4"/>
    <property type="match status" value="1"/>
</dbReference>
<evidence type="ECO:0000313" key="5">
    <source>
        <dbReference type="Proteomes" id="UP000054821"/>
    </source>
</evidence>
<dbReference type="GO" id="GO:0009074">
    <property type="term" value="P:aromatic amino acid family catabolic process"/>
    <property type="evidence" value="ECO:0007669"/>
    <property type="project" value="TreeGrafter"/>
</dbReference>
<dbReference type="InterPro" id="IPR036864">
    <property type="entry name" value="Zn2-C6_fun-type_DNA-bd_sf"/>
</dbReference>
<dbReference type="Proteomes" id="UP000054821">
    <property type="component" value="Unassembled WGS sequence"/>
</dbReference>
<reference evidence="4 5" key="1">
    <citation type="journal article" date="2016" name="Genome Announc.">
        <title>Draft Whole-Genome Sequence of Trichoderma gamsii T6085, a Promising Biocontrol Agent of Fusarium Head Blight on Wheat.</title>
        <authorList>
            <person name="Baroncelli R."/>
            <person name="Zapparata A."/>
            <person name="Piaggeschi G."/>
            <person name="Sarrocco S."/>
            <person name="Vannacci G."/>
        </authorList>
    </citation>
    <scope>NUCLEOTIDE SEQUENCE [LARGE SCALE GENOMIC DNA]</scope>
    <source>
        <strain evidence="4 5">T6085</strain>
    </source>
</reference>
<dbReference type="GO" id="GO:0000981">
    <property type="term" value="F:DNA-binding transcription factor activity, RNA polymerase II-specific"/>
    <property type="evidence" value="ECO:0007669"/>
    <property type="project" value="InterPro"/>
</dbReference>
<dbReference type="CDD" id="cd00067">
    <property type="entry name" value="GAL4"/>
    <property type="match status" value="1"/>
</dbReference>
<organism evidence="4 5">
    <name type="scientific">Trichoderma gamsii</name>
    <dbReference type="NCBI Taxonomy" id="398673"/>
    <lineage>
        <taxon>Eukaryota</taxon>
        <taxon>Fungi</taxon>
        <taxon>Dikarya</taxon>
        <taxon>Ascomycota</taxon>
        <taxon>Pezizomycotina</taxon>
        <taxon>Sordariomycetes</taxon>
        <taxon>Hypocreomycetidae</taxon>
        <taxon>Hypocreales</taxon>
        <taxon>Hypocreaceae</taxon>
        <taxon>Trichoderma</taxon>
    </lineage>
</organism>
<dbReference type="GO" id="GO:0045944">
    <property type="term" value="P:positive regulation of transcription by RNA polymerase II"/>
    <property type="evidence" value="ECO:0007669"/>
    <property type="project" value="TreeGrafter"/>
</dbReference>
<dbReference type="AlphaFoldDB" id="A0A2P4ZF55"/>
<feature type="compositionally biased region" description="Basic and acidic residues" evidence="2">
    <location>
        <begin position="122"/>
        <end position="136"/>
    </location>
</feature>
<dbReference type="RefSeq" id="XP_024404979.1">
    <property type="nucleotide sequence ID" value="XM_024550272.1"/>
</dbReference>
<evidence type="ECO:0000259" key="3">
    <source>
        <dbReference type="PROSITE" id="PS50048"/>
    </source>
</evidence>
<dbReference type="PROSITE" id="PS50048">
    <property type="entry name" value="ZN2_CY6_FUNGAL_2"/>
    <property type="match status" value="1"/>
</dbReference>
<proteinExistence type="predicted"/>
<feature type="compositionally biased region" description="Basic residues" evidence="2">
    <location>
        <begin position="141"/>
        <end position="154"/>
    </location>
</feature>
<dbReference type="InterPro" id="IPR052780">
    <property type="entry name" value="AAA_Catabolism_Regulators"/>
</dbReference>
<keyword evidence="1" id="KW-0539">Nucleus</keyword>
<feature type="region of interest" description="Disordered" evidence="2">
    <location>
        <begin position="106"/>
        <end position="195"/>
    </location>
</feature>
<evidence type="ECO:0000256" key="2">
    <source>
        <dbReference type="SAM" id="MobiDB-lite"/>
    </source>
</evidence>
<evidence type="ECO:0000313" key="4">
    <source>
        <dbReference type="EMBL" id="PON22918.1"/>
    </source>
</evidence>
<feature type="domain" description="Zn(2)-C6 fungal-type" evidence="3">
    <location>
        <begin position="40"/>
        <end position="77"/>
    </location>
</feature>
<name>A0A2P4ZF55_9HYPO</name>
<dbReference type="GO" id="GO:0008270">
    <property type="term" value="F:zinc ion binding"/>
    <property type="evidence" value="ECO:0007669"/>
    <property type="project" value="InterPro"/>
</dbReference>
<dbReference type="InterPro" id="IPR001138">
    <property type="entry name" value="Zn2Cys6_DnaBD"/>
</dbReference>
<evidence type="ECO:0000256" key="1">
    <source>
        <dbReference type="ARBA" id="ARBA00023242"/>
    </source>
</evidence>